<feature type="domain" description="VWFA" evidence="1">
    <location>
        <begin position="234"/>
        <end position="441"/>
    </location>
</feature>
<sequence length="447" mass="50889">MEIPLHTHQLAETLLLRSHFRKASPCSFAPKRNARPQPQLAYNAAKSCRTQRLVSRPIVLSWEKLMDFRYSRYDENNAFSPQSADELFDQLSEYMLQYGDEVLDNLSDWEEQQPDVVDMLIRQGLVEKDREGRYSVTPKGLKRVENRALDELFQVQRKDSFGKHQVDFRGPGEVLQDESKKYEFGDAISNLNLHETMRSAMSRHAREGKLADQQIHIQEDDLVLYDQQYQTNCATVLLVDMSGSMTRMGKYGSAKRVAMALQALINGRYQGDFLQIVGFYTYASPLSSKELFASAPKPVSMYDPRIRLRIPLDNSPAFVPQHFTNIHAGLQFARRILNKQPTQNRQILIVTDGEPTAHVEGRDLMLIYPPSEQTALATLAEAKRCAAEGISISSFALIEDYFYLELVNFVQRMAEVTGGISAYCNAGDLGNLVIESFIKGRKKRMAR</sequence>
<dbReference type="Proteomes" id="UP000315349">
    <property type="component" value="Chromosome"/>
</dbReference>
<evidence type="ECO:0000259" key="1">
    <source>
        <dbReference type="PROSITE" id="PS50234"/>
    </source>
</evidence>
<dbReference type="EMBL" id="CP036299">
    <property type="protein sequence ID" value="QDV29406.1"/>
    <property type="molecule type" value="Genomic_DNA"/>
</dbReference>
<proteinExistence type="predicted"/>
<dbReference type="Pfam" id="PF13519">
    <property type="entry name" value="VWA_2"/>
    <property type="match status" value="1"/>
</dbReference>
<evidence type="ECO:0000313" key="2">
    <source>
        <dbReference type="EMBL" id="QDV29406.1"/>
    </source>
</evidence>
<dbReference type="PROSITE" id="PS50234">
    <property type="entry name" value="VWFA"/>
    <property type="match status" value="1"/>
</dbReference>
<gene>
    <name evidence="2" type="ORF">Spb1_13100</name>
</gene>
<dbReference type="Gene3D" id="3.40.50.410">
    <property type="entry name" value="von Willebrand factor, type A domain"/>
    <property type="match status" value="1"/>
</dbReference>
<dbReference type="SUPFAM" id="SSF53300">
    <property type="entry name" value="vWA-like"/>
    <property type="match status" value="1"/>
</dbReference>
<name>A0A518GLI8_9PLAN</name>
<dbReference type="CDD" id="cd00198">
    <property type="entry name" value="vWFA"/>
    <property type="match status" value="1"/>
</dbReference>
<dbReference type="InterPro" id="IPR036465">
    <property type="entry name" value="vWFA_dom_sf"/>
</dbReference>
<reference evidence="2 3" key="1">
    <citation type="submission" date="2019-02" db="EMBL/GenBank/DDBJ databases">
        <title>Deep-cultivation of Planctomycetes and their phenomic and genomic characterization uncovers novel biology.</title>
        <authorList>
            <person name="Wiegand S."/>
            <person name="Jogler M."/>
            <person name="Boedeker C."/>
            <person name="Pinto D."/>
            <person name="Vollmers J."/>
            <person name="Rivas-Marin E."/>
            <person name="Kohn T."/>
            <person name="Peeters S.H."/>
            <person name="Heuer A."/>
            <person name="Rast P."/>
            <person name="Oberbeckmann S."/>
            <person name="Bunk B."/>
            <person name="Jeske O."/>
            <person name="Meyerdierks A."/>
            <person name="Storesund J.E."/>
            <person name="Kallscheuer N."/>
            <person name="Luecker S."/>
            <person name="Lage O.M."/>
            <person name="Pohl T."/>
            <person name="Merkel B.J."/>
            <person name="Hornburger P."/>
            <person name="Mueller R.-W."/>
            <person name="Bruemmer F."/>
            <person name="Labrenz M."/>
            <person name="Spormann A.M."/>
            <person name="Op den Camp H."/>
            <person name="Overmann J."/>
            <person name="Amann R."/>
            <person name="Jetten M.S.M."/>
            <person name="Mascher T."/>
            <person name="Medema M.H."/>
            <person name="Devos D.P."/>
            <person name="Kaster A.-K."/>
            <person name="Ovreas L."/>
            <person name="Rohde M."/>
            <person name="Galperin M.Y."/>
            <person name="Jogler C."/>
        </authorList>
    </citation>
    <scope>NUCLEOTIDE SEQUENCE [LARGE SCALE GENOMIC DNA]</scope>
    <source>
        <strain evidence="2 3">Spb1</strain>
    </source>
</reference>
<organism evidence="2 3">
    <name type="scientific">Planctopirus ephydatiae</name>
    <dbReference type="NCBI Taxonomy" id="2528019"/>
    <lineage>
        <taxon>Bacteria</taxon>
        <taxon>Pseudomonadati</taxon>
        <taxon>Planctomycetota</taxon>
        <taxon>Planctomycetia</taxon>
        <taxon>Planctomycetales</taxon>
        <taxon>Planctomycetaceae</taxon>
        <taxon>Planctopirus</taxon>
    </lineage>
</organism>
<evidence type="ECO:0000313" key="3">
    <source>
        <dbReference type="Proteomes" id="UP000315349"/>
    </source>
</evidence>
<dbReference type="InterPro" id="IPR002035">
    <property type="entry name" value="VWF_A"/>
</dbReference>
<dbReference type="KEGG" id="peh:Spb1_13100"/>
<keyword evidence="3" id="KW-1185">Reference proteome</keyword>
<dbReference type="AlphaFoldDB" id="A0A518GLI8"/>
<protein>
    <recommendedName>
        <fullName evidence="1">VWFA domain-containing protein</fullName>
    </recommendedName>
</protein>
<accession>A0A518GLI8</accession>
<dbReference type="SMART" id="SM00327">
    <property type="entry name" value="VWA"/>
    <property type="match status" value="1"/>
</dbReference>